<dbReference type="InterPro" id="IPR012338">
    <property type="entry name" value="Beta-lactam/transpept-like"/>
</dbReference>
<dbReference type="Gene3D" id="3.30.10.20">
    <property type="match status" value="1"/>
</dbReference>
<evidence type="ECO:0000259" key="11">
    <source>
        <dbReference type="PROSITE" id="PS51178"/>
    </source>
</evidence>
<dbReference type="Proteomes" id="UP001501509">
    <property type="component" value="Unassembled WGS sequence"/>
</dbReference>
<dbReference type="InterPro" id="IPR023346">
    <property type="entry name" value="Lysozyme-like_dom_sf"/>
</dbReference>
<keyword evidence="6" id="KW-0511">Multifunctional enzyme</keyword>
<feature type="transmembrane region" description="Helical" evidence="10">
    <location>
        <begin position="68"/>
        <end position="90"/>
    </location>
</feature>
<evidence type="ECO:0000256" key="8">
    <source>
        <dbReference type="ARBA" id="ARBA00049902"/>
    </source>
</evidence>
<dbReference type="InterPro" id="IPR001460">
    <property type="entry name" value="PCN-bd_Tpept"/>
</dbReference>
<keyword evidence="1" id="KW-0121">Carboxypeptidase</keyword>
<dbReference type="SUPFAM" id="SSF53955">
    <property type="entry name" value="Lysozyme-like"/>
    <property type="match status" value="1"/>
</dbReference>
<dbReference type="Pfam" id="PF00905">
    <property type="entry name" value="Transpeptidase"/>
    <property type="match status" value="1"/>
</dbReference>
<organism evidence="12 13">
    <name type="scientific">Actinomadura fulvescens</name>
    <dbReference type="NCBI Taxonomy" id="46160"/>
    <lineage>
        <taxon>Bacteria</taxon>
        <taxon>Bacillati</taxon>
        <taxon>Actinomycetota</taxon>
        <taxon>Actinomycetes</taxon>
        <taxon>Streptosporangiales</taxon>
        <taxon>Thermomonosporaceae</taxon>
        <taxon>Actinomadura</taxon>
    </lineage>
</organism>
<dbReference type="PROSITE" id="PS51178">
    <property type="entry name" value="PASTA"/>
    <property type="match status" value="1"/>
</dbReference>
<feature type="region of interest" description="Disordered" evidence="9">
    <location>
        <begin position="793"/>
        <end position="813"/>
    </location>
</feature>
<keyword evidence="13" id="KW-1185">Reference proteome</keyword>
<accession>A0ABN3Q7N9</accession>
<evidence type="ECO:0000256" key="2">
    <source>
        <dbReference type="ARBA" id="ARBA00022670"/>
    </source>
</evidence>
<keyword evidence="2" id="KW-0645">Protease</keyword>
<proteinExistence type="predicted"/>
<keyword evidence="10" id="KW-1133">Transmembrane helix</keyword>
<evidence type="ECO:0000256" key="10">
    <source>
        <dbReference type="SAM" id="Phobius"/>
    </source>
</evidence>
<reference evidence="12 13" key="1">
    <citation type="journal article" date="2019" name="Int. J. Syst. Evol. Microbiol.">
        <title>The Global Catalogue of Microorganisms (GCM) 10K type strain sequencing project: providing services to taxonomists for standard genome sequencing and annotation.</title>
        <authorList>
            <consortium name="The Broad Institute Genomics Platform"/>
            <consortium name="The Broad Institute Genome Sequencing Center for Infectious Disease"/>
            <person name="Wu L."/>
            <person name="Ma J."/>
        </authorList>
    </citation>
    <scope>NUCLEOTIDE SEQUENCE [LARGE SCALE GENOMIC DNA]</scope>
    <source>
        <strain evidence="12 13">JCM 6833</strain>
    </source>
</reference>
<evidence type="ECO:0000313" key="13">
    <source>
        <dbReference type="Proteomes" id="UP001501509"/>
    </source>
</evidence>
<evidence type="ECO:0000256" key="7">
    <source>
        <dbReference type="ARBA" id="ARBA00034000"/>
    </source>
</evidence>
<comment type="caution">
    <text evidence="12">The sequence shown here is derived from an EMBL/GenBank/DDBJ whole genome shotgun (WGS) entry which is preliminary data.</text>
</comment>
<protein>
    <submittedName>
        <fullName evidence="12">Transglycosylase domain-containing protein</fullName>
    </submittedName>
</protein>
<dbReference type="PANTHER" id="PTHR32282:SF33">
    <property type="entry name" value="PEPTIDOGLYCAN GLYCOSYLTRANSFERASE"/>
    <property type="match status" value="1"/>
</dbReference>
<keyword evidence="3" id="KW-0328">Glycosyltransferase</keyword>
<dbReference type="SUPFAM" id="SSF56601">
    <property type="entry name" value="beta-lactamase/transpeptidase-like"/>
    <property type="match status" value="1"/>
</dbReference>
<evidence type="ECO:0000256" key="4">
    <source>
        <dbReference type="ARBA" id="ARBA00022679"/>
    </source>
</evidence>
<evidence type="ECO:0000313" key="12">
    <source>
        <dbReference type="EMBL" id="GAA2619425.1"/>
    </source>
</evidence>
<dbReference type="InterPro" id="IPR001264">
    <property type="entry name" value="Glyco_trans_51"/>
</dbReference>
<gene>
    <name evidence="12" type="ORF">GCM10010411_63960</name>
</gene>
<keyword evidence="10" id="KW-0812">Transmembrane</keyword>
<dbReference type="SMART" id="SM00740">
    <property type="entry name" value="PASTA"/>
    <property type="match status" value="1"/>
</dbReference>
<keyword evidence="5" id="KW-0378">Hydrolase</keyword>
<dbReference type="PANTHER" id="PTHR32282">
    <property type="entry name" value="BINDING PROTEIN TRANSPEPTIDASE, PUTATIVE-RELATED"/>
    <property type="match status" value="1"/>
</dbReference>
<comment type="catalytic activity">
    <reaction evidence="8">
        <text>[GlcNAc-(1-&gt;4)-Mur2Ac(oyl-L-Ala-gamma-D-Glu-L-Lys-D-Ala-D-Ala)](n)-di-trans,octa-cis-undecaprenyl diphosphate + beta-D-GlcNAc-(1-&gt;4)-Mur2Ac(oyl-L-Ala-gamma-D-Glu-L-Lys-D-Ala-D-Ala)-di-trans,octa-cis-undecaprenyl diphosphate = [GlcNAc-(1-&gt;4)-Mur2Ac(oyl-L-Ala-gamma-D-Glu-L-Lys-D-Ala-D-Ala)](n+1)-di-trans,octa-cis-undecaprenyl diphosphate + di-trans,octa-cis-undecaprenyl diphosphate + H(+)</text>
        <dbReference type="Rhea" id="RHEA:23708"/>
        <dbReference type="Rhea" id="RHEA-COMP:9602"/>
        <dbReference type="Rhea" id="RHEA-COMP:9603"/>
        <dbReference type="ChEBI" id="CHEBI:15378"/>
        <dbReference type="ChEBI" id="CHEBI:58405"/>
        <dbReference type="ChEBI" id="CHEBI:60033"/>
        <dbReference type="ChEBI" id="CHEBI:78435"/>
        <dbReference type="EC" id="2.4.99.28"/>
    </reaction>
</comment>
<dbReference type="Pfam" id="PF03793">
    <property type="entry name" value="PASTA"/>
    <property type="match status" value="1"/>
</dbReference>
<dbReference type="InterPro" id="IPR050396">
    <property type="entry name" value="Glycosyltr_51/Transpeptidase"/>
</dbReference>
<evidence type="ECO:0000256" key="3">
    <source>
        <dbReference type="ARBA" id="ARBA00022676"/>
    </source>
</evidence>
<feature type="domain" description="PASTA" evidence="11">
    <location>
        <begin position="728"/>
        <end position="793"/>
    </location>
</feature>
<dbReference type="Pfam" id="PF00912">
    <property type="entry name" value="Transgly"/>
    <property type="match status" value="1"/>
</dbReference>
<dbReference type="InterPro" id="IPR036950">
    <property type="entry name" value="PBP_transglycosylase"/>
</dbReference>
<dbReference type="Gene3D" id="3.40.710.10">
    <property type="entry name" value="DD-peptidase/beta-lactamase superfamily"/>
    <property type="match status" value="1"/>
</dbReference>
<dbReference type="Gene3D" id="1.10.3810.10">
    <property type="entry name" value="Biosynthetic peptidoglycan transglycosylase-like"/>
    <property type="match status" value="1"/>
</dbReference>
<dbReference type="EMBL" id="BAAATD010000009">
    <property type="protein sequence ID" value="GAA2619425.1"/>
    <property type="molecule type" value="Genomic_DNA"/>
</dbReference>
<keyword evidence="10" id="KW-0472">Membrane</keyword>
<evidence type="ECO:0000256" key="5">
    <source>
        <dbReference type="ARBA" id="ARBA00022801"/>
    </source>
</evidence>
<dbReference type="CDD" id="cd06577">
    <property type="entry name" value="PASTA_pknB"/>
    <property type="match status" value="1"/>
</dbReference>
<evidence type="ECO:0000256" key="6">
    <source>
        <dbReference type="ARBA" id="ARBA00023268"/>
    </source>
</evidence>
<comment type="catalytic activity">
    <reaction evidence="7">
        <text>Preferential cleavage: (Ac)2-L-Lys-D-Ala-|-D-Ala. Also transpeptidation of peptidyl-alanyl moieties that are N-acyl substituents of D-alanine.</text>
        <dbReference type="EC" id="3.4.16.4"/>
    </reaction>
</comment>
<feature type="compositionally biased region" description="Gly residues" evidence="9">
    <location>
        <begin position="801"/>
        <end position="813"/>
    </location>
</feature>
<keyword evidence="4" id="KW-0808">Transferase</keyword>
<name>A0ABN3Q7N9_9ACTN</name>
<dbReference type="InterPro" id="IPR005543">
    <property type="entry name" value="PASTA_dom"/>
</dbReference>
<evidence type="ECO:0000256" key="1">
    <source>
        <dbReference type="ARBA" id="ARBA00022645"/>
    </source>
</evidence>
<evidence type="ECO:0000256" key="9">
    <source>
        <dbReference type="SAM" id="MobiDB-lite"/>
    </source>
</evidence>
<sequence>MTSRQTRRPWKRADQVDDLHLISPLICGTATPAPWPQTDLCPWALFVPRTLDPVHDANEGRANAFSTLFRLLVAGVVAGVLVAFIVLPGVGSAGLTARDAATNFQNMESELKTSKPSAQTKVFDSTGKQFATFFDKYREPIRLDQVAPIMKTAIVDIEDSRFYQHGALDLKGTIRALAKNVESEQTQGGSTLTQQYVKNLLVDNAKTDAEYKEVTAPTVGRKLRELRYALDLEQKMTKDEILQGYLNIAYFGAGAYGVEAASQRYFSKPASQLNLEQAALLAGVTQNPTAYDPILNGKKARERRDVVLYRMAELGHITKAQADAAAAKPIELNKTNPAGGCETSDAPYFCEYVKFDMLNILSEGKYWSLKDKQKQDVINKLNRGGYTIRTTLDRKAQRAVDRALRNYVAPGSTRVGAESMVEPGTGHVRAIGLSKRFGSKKGRTTLNLPADAAHGGGGGVSAGSTFKIFTLIAALDQGIPVNTSIAAGAQTTVAGLTDCKGRPTGVFSPRNSDPAEKGAYNLKTGTWHSVNTFYAQLEKRVGLCESIKMAQKFGMKRADGRPFLEVPSQVLGTNEVDMVHLAAAYAGIAARGKYCAPVSVTEVVDGEGKKVKLPKPDCRQVVDQPVADKVNEIMQGVLTQGTARGGGIGRPAAGKTGTCEAHTCALFAGHTPTMAAAVAYWDPRGPVAYPVNVFGADQPLSIWRQSMQNALAGRPAPGFARSIEDFGDTSTVPDVRGMSVGAAMAALGAADLQGKVVPQPVPSDLPKGKVVNTAPGANAEVAPGSTVMIFMSSGRRRDGGGEPSGRGGWPWPF</sequence>